<name>A0A1V6NXG0_PENPO</name>
<reference evidence="4" key="1">
    <citation type="journal article" date="2017" name="Nat. Microbiol.">
        <title>Global analysis of biosynthetic gene clusters reveals vast potential of secondary metabolite production in Penicillium species.</title>
        <authorList>
            <person name="Nielsen J.C."/>
            <person name="Grijseels S."/>
            <person name="Prigent S."/>
            <person name="Ji B."/>
            <person name="Dainat J."/>
            <person name="Nielsen K.F."/>
            <person name="Frisvad J.C."/>
            <person name="Workman M."/>
            <person name="Nielsen J."/>
        </authorList>
    </citation>
    <scope>NUCLEOTIDE SEQUENCE [LARGE SCALE GENOMIC DNA]</scope>
    <source>
        <strain evidence="4">IBT 4502</strain>
    </source>
</reference>
<feature type="transmembrane region" description="Helical" evidence="2">
    <location>
        <begin position="22"/>
        <end position="47"/>
    </location>
</feature>
<dbReference type="PANTHER" id="PTHR37577">
    <property type="entry name" value="INTEGRAL MEMBRANE PROTEIN"/>
    <property type="match status" value="1"/>
</dbReference>
<keyword evidence="4" id="KW-1185">Reference proteome</keyword>
<dbReference type="STRING" id="60169.A0A1V6NXG0"/>
<feature type="region of interest" description="Disordered" evidence="1">
    <location>
        <begin position="416"/>
        <end position="461"/>
    </location>
</feature>
<protein>
    <submittedName>
        <fullName evidence="3">Uncharacterized protein</fullName>
    </submittedName>
</protein>
<dbReference type="Proteomes" id="UP000191408">
    <property type="component" value="Unassembled WGS sequence"/>
</dbReference>
<feature type="compositionally biased region" description="Low complexity" evidence="1">
    <location>
        <begin position="439"/>
        <end position="452"/>
    </location>
</feature>
<evidence type="ECO:0000256" key="2">
    <source>
        <dbReference type="SAM" id="Phobius"/>
    </source>
</evidence>
<feature type="transmembrane region" description="Helical" evidence="2">
    <location>
        <begin position="510"/>
        <end position="530"/>
    </location>
</feature>
<feature type="transmembrane region" description="Helical" evidence="2">
    <location>
        <begin position="375"/>
        <end position="396"/>
    </location>
</feature>
<evidence type="ECO:0000313" key="4">
    <source>
        <dbReference type="Proteomes" id="UP000191408"/>
    </source>
</evidence>
<comment type="caution">
    <text evidence="3">The sequence shown here is derived from an EMBL/GenBank/DDBJ whole genome shotgun (WGS) entry which is preliminary data.</text>
</comment>
<dbReference type="OrthoDB" id="5427664at2759"/>
<gene>
    <name evidence="3" type="ORF">PENPOL_c002G09258</name>
</gene>
<keyword evidence="2" id="KW-0472">Membrane</keyword>
<evidence type="ECO:0000313" key="3">
    <source>
        <dbReference type="EMBL" id="OQD69277.1"/>
    </source>
</evidence>
<dbReference type="PANTHER" id="PTHR37577:SF1">
    <property type="entry name" value="INTEGRAL MEMBRANE PROTEIN"/>
    <property type="match status" value="1"/>
</dbReference>
<dbReference type="InterPro" id="IPR053018">
    <property type="entry name" value="Elsinochrome_Biosynth-Asso"/>
</dbReference>
<keyword evidence="2" id="KW-1133">Transmembrane helix</keyword>
<proteinExistence type="predicted"/>
<dbReference type="EMBL" id="MDYM01000002">
    <property type="protein sequence ID" value="OQD69277.1"/>
    <property type="molecule type" value="Genomic_DNA"/>
</dbReference>
<organism evidence="3 4">
    <name type="scientific">Penicillium polonicum</name>
    <dbReference type="NCBI Taxonomy" id="60169"/>
    <lineage>
        <taxon>Eukaryota</taxon>
        <taxon>Fungi</taxon>
        <taxon>Dikarya</taxon>
        <taxon>Ascomycota</taxon>
        <taxon>Pezizomycotina</taxon>
        <taxon>Eurotiomycetes</taxon>
        <taxon>Eurotiomycetidae</taxon>
        <taxon>Eurotiales</taxon>
        <taxon>Aspergillaceae</taxon>
        <taxon>Penicillium</taxon>
    </lineage>
</organism>
<dbReference type="AlphaFoldDB" id="A0A1V6NXG0"/>
<feature type="compositionally biased region" description="Basic and acidic residues" evidence="1">
    <location>
        <begin position="417"/>
        <end position="435"/>
    </location>
</feature>
<keyword evidence="2" id="KW-0812">Transmembrane</keyword>
<feature type="transmembrane region" description="Helical" evidence="2">
    <location>
        <begin position="252"/>
        <end position="272"/>
    </location>
</feature>
<feature type="transmembrane region" description="Helical" evidence="2">
    <location>
        <begin position="322"/>
        <end position="355"/>
    </location>
</feature>
<feature type="transmembrane region" description="Helical" evidence="2">
    <location>
        <begin position="182"/>
        <end position="200"/>
    </location>
</feature>
<feature type="transmembrane region" description="Helical" evidence="2">
    <location>
        <begin position="542"/>
        <end position="563"/>
    </location>
</feature>
<feature type="transmembrane region" description="Helical" evidence="2">
    <location>
        <begin position="149"/>
        <end position="170"/>
    </location>
</feature>
<feature type="transmembrane region" description="Helical" evidence="2">
    <location>
        <begin position="113"/>
        <end position="137"/>
    </location>
</feature>
<feature type="transmembrane region" description="Helical" evidence="2">
    <location>
        <begin position="472"/>
        <end position="490"/>
    </location>
</feature>
<sequence>MSESVHVDCSAPTEGYVPDNDISGAGIVISYISTAALAVLIIIVYYLTVHDPSVDPFDADADAAQEGAIWDHVNPLDDFLLRLLRSGPAYISKRVLNSRKLLSPRARCRLERVLIKCLLIMSDLQIVTGFAILLSGFTQLQSGLEALKWRTILDLAWFSCLTHLSCLTMLRQHLHRHTIERVWRLFAMGVLAALLAAGLLPTANPKWLLLSEDTKATPAICILGCYLKPGPNKEWVKSMVKDDPNYWHPSQWFWSPIVSASFVVIAFVFRVVRLHKSLSLSVNRATKWLDDQMQRLLWLLFRTLCKEGEIYSLKRSLGYRPVFGLVMIWRFVLVSWASFVLEVSWVFIAFLWGIWRLMLDLSPGNTMEALDFSKQAWSFGQIVPVLMLAAPLISIAETFKEREFYKAGFPRTCSETKLSKTDPSKETLVPRESSDGHLSSRLPLSSAGSSTSEDLERPDSGWASHPGSLGTAIAYICGHCIYMAVFAFLPSSRGASPLNSIRRFGELIPVVIHCFYWVVLCSLAIELAVPQDRCWLRRFLQSLVLGLYMTPTYLFVGNIWLLISAIGFYIVGALIHTAIGLIPGTSIVQR</sequence>
<evidence type="ECO:0000256" key="1">
    <source>
        <dbReference type="SAM" id="MobiDB-lite"/>
    </source>
</evidence>
<accession>A0A1V6NXG0</accession>
<feature type="transmembrane region" description="Helical" evidence="2">
    <location>
        <begin position="569"/>
        <end position="588"/>
    </location>
</feature>